<gene>
    <name evidence="1" type="ORF">BpHYR1_021611</name>
</gene>
<evidence type="ECO:0000313" key="2">
    <source>
        <dbReference type="Proteomes" id="UP000276133"/>
    </source>
</evidence>
<protein>
    <submittedName>
        <fullName evidence="1">Uncharacterized protein</fullName>
    </submittedName>
</protein>
<accession>A0A3M7SXE7</accession>
<dbReference type="AlphaFoldDB" id="A0A3M7SXE7"/>
<dbReference type="Proteomes" id="UP000276133">
    <property type="component" value="Unassembled WGS sequence"/>
</dbReference>
<name>A0A3M7SXE7_BRAPC</name>
<sequence>MTTKALVMFVHPDTVPCEFRTSVSDVETSSDRLLGRLRLCIEQFSDSRCEVIVHCSGHRDKLGFVGRLDFSFGVAHRRILSVCILHYYLFLLIIKSNKSSLPIVIKKKLRKWRGRKVGRNEKNQIEIDCYIFYLYI</sequence>
<comment type="caution">
    <text evidence="1">The sequence shown here is derived from an EMBL/GenBank/DDBJ whole genome shotgun (WGS) entry which is preliminary data.</text>
</comment>
<dbReference type="EMBL" id="REGN01000646">
    <property type="protein sequence ID" value="RNA40392.1"/>
    <property type="molecule type" value="Genomic_DNA"/>
</dbReference>
<reference evidence="1 2" key="1">
    <citation type="journal article" date="2018" name="Sci. Rep.">
        <title>Genomic signatures of local adaptation to the degree of environmental predictability in rotifers.</title>
        <authorList>
            <person name="Franch-Gras L."/>
            <person name="Hahn C."/>
            <person name="Garcia-Roger E.M."/>
            <person name="Carmona M.J."/>
            <person name="Serra M."/>
            <person name="Gomez A."/>
        </authorList>
    </citation>
    <scope>NUCLEOTIDE SEQUENCE [LARGE SCALE GENOMIC DNA]</scope>
    <source>
        <strain evidence="1">HYR1</strain>
    </source>
</reference>
<evidence type="ECO:0000313" key="1">
    <source>
        <dbReference type="EMBL" id="RNA40392.1"/>
    </source>
</evidence>
<organism evidence="1 2">
    <name type="scientific">Brachionus plicatilis</name>
    <name type="common">Marine rotifer</name>
    <name type="synonym">Brachionus muelleri</name>
    <dbReference type="NCBI Taxonomy" id="10195"/>
    <lineage>
        <taxon>Eukaryota</taxon>
        <taxon>Metazoa</taxon>
        <taxon>Spiralia</taxon>
        <taxon>Gnathifera</taxon>
        <taxon>Rotifera</taxon>
        <taxon>Eurotatoria</taxon>
        <taxon>Monogononta</taxon>
        <taxon>Pseudotrocha</taxon>
        <taxon>Ploima</taxon>
        <taxon>Brachionidae</taxon>
        <taxon>Brachionus</taxon>
    </lineage>
</organism>
<proteinExistence type="predicted"/>
<keyword evidence="2" id="KW-1185">Reference proteome</keyword>